<organism evidence="1 2">
    <name type="scientific">Lobosporangium transversale</name>
    <dbReference type="NCBI Taxonomy" id="64571"/>
    <lineage>
        <taxon>Eukaryota</taxon>
        <taxon>Fungi</taxon>
        <taxon>Fungi incertae sedis</taxon>
        <taxon>Mucoromycota</taxon>
        <taxon>Mortierellomycotina</taxon>
        <taxon>Mortierellomycetes</taxon>
        <taxon>Mortierellales</taxon>
        <taxon>Mortierellaceae</taxon>
        <taxon>Lobosporangium</taxon>
    </lineage>
</organism>
<dbReference type="AlphaFoldDB" id="A0A1Y2G5B2"/>
<gene>
    <name evidence="1" type="ORF">BCR41DRAFT_365307</name>
</gene>
<protein>
    <submittedName>
        <fullName evidence="1">Uncharacterized protein</fullName>
    </submittedName>
</protein>
<sequence length="152" mass="17133">MRQLQTSEYGDVSDAGRKADCLFMFQQIELSNIEFKCENISPREIAIQNRKNIRLARCIQESHVAIGVTSSSVHVADVAGFVGMFYQVRPMGEIAIAGRIAPETVHLPRNKGDLLNFLEDSSLAIIWNFIVSHLCSYFVVVTHIATTKIHYY</sequence>
<dbReference type="InParanoid" id="A0A1Y2G5B2"/>
<reference evidence="1 2" key="1">
    <citation type="submission" date="2016-07" db="EMBL/GenBank/DDBJ databases">
        <title>Pervasive Adenine N6-methylation of Active Genes in Fungi.</title>
        <authorList>
            <consortium name="DOE Joint Genome Institute"/>
            <person name="Mondo S.J."/>
            <person name="Dannebaum R.O."/>
            <person name="Kuo R.C."/>
            <person name="Labutti K."/>
            <person name="Haridas S."/>
            <person name="Kuo A."/>
            <person name="Salamov A."/>
            <person name="Ahrendt S.R."/>
            <person name="Lipzen A."/>
            <person name="Sullivan W."/>
            <person name="Andreopoulos W.B."/>
            <person name="Clum A."/>
            <person name="Lindquist E."/>
            <person name="Daum C."/>
            <person name="Ramamoorthy G.K."/>
            <person name="Gryganskyi A."/>
            <person name="Culley D."/>
            <person name="Magnuson J.K."/>
            <person name="James T.Y."/>
            <person name="O'Malley M.A."/>
            <person name="Stajich J.E."/>
            <person name="Spatafora J.W."/>
            <person name="Visel A."/>
            <person name="Grigoriev I.V."/>
        </authorList>
    </citation>
    <scope>NUCLEOTIDE SEQUENCE [LARGE SCALE GENOMIC DNA]</scope>
    <source>
        <strain evidence="1 2">NRRL 3116</strain>
    </source>
</reference>
<dbReference type="Proteomes" id="UP000193648">
    <property type="component" value="Unassembled WGS sequence"/>
</dbReference>
<name>A0A1Y2G5B2_9FUNG</name>
<proteinExistence type="predicted"/>
<comment type="caution">
    <text evidence="1">The sequence shown here is derived from an EMBL/GenBank/DDBJ whole genome shotgun (WGS) entry which is preliminary data.</text>
</comment>
<dbReference type="RefSeq" id="XP_021875290.1">
    <property type="nucleotide sequence ID" value="XM_022026140.1"/>
</dbReference>
<dbReference type="OrthoDB" id="2444920at2759"/>
<dbReference type="GeneID" id="33567983"/>
<dbReference type="EMBL" id="MCFF01000087">
    <property type="protein sequence ID" value="ORY94350.1"/>
    <property type="molecule type" value="Genomic_DNA"/>
</dbReference>
<evidence type="ECO:0000313" key="1">
    <source>
        <dbReference type="EMBL" id="ORY94350.1"/>
    </source>
</evidence>
<keyword evidence="2" id="KW-1185">Reference proteome</keyword>
<accession>A0A1Y2G5B2</accession>
<evidence type="ECO:0000313" key="2">
    <source>
        <dbReference type="Proteomes" id="UP000193648"/>
    </source>
</evidence>